<evidence type="ECO:0000313" key="2">
    <source>
        <dbReference type="EMBL" id="EZA51752.1"/>
    </source>
</evidence>
<gene>
    <name evidence="2" type="ORF">X777_09508</name>
</gene>
<keyword evidence="3" id="KW-1185">Reference proteome</keyword>
<feature type="domain" description="Mos1 transposase HTH" evidence="1">
    <location>
        <begin position="5"/>
        <end position="35"/>
    </location>
</feature>
<dbReference type="Pfam" id="PF17906">
    <property type="entry name" value="HTH_48"/>
    <property type="match status" value="1"/>
</dbReference>
<dbReference type="InterPro" id="IPR041426">
    <property type="entry name" value="Mos1_HTH"/>
</dbReference>
<evidence type="ECO:0000259" key="1">
    <source>
        <dbReference type="Pfam" id="PF17906"/>
    </source>
</evidence>
<organism evidence="2 3">
    <name type="scientific">Ooceraea biroi</name>
    <name type="common">Clonal raider ant</name>
    <name type="synonym">Cerapachys biroi</name>
    <dbReference type="NCBI Taxonomy" id="2015173"/>
    <lineage>
        <taxon>Eukaryota</taxon>
        <taxon>Metazoa</taxon>
        <taxon>Ecdysozoa</taxon>
        <taxon>Arthropoda</taxon>
        <taxon>Hexapoda</taxon>
        <taxon>Insecta</taxon>
        <taxon>Pterygota</taxon>
        <taxon>Neoptera</taxon>
        <taxon>Endopterygota</taxon>
        <taxon>Hymenoptera</taxon>
        <taxon>Apocrita</taxon>
        <taxon>Aculeata</taxon>
        <taxon>Formicoidea</taxon>
        <taxon>Formicidae</taxon>
        <taxon>Dorylinae</taxon>
        <taxon>Ooceraea</taxon>
    </lineage>
</organism>
<sequence length="53" mass="6424">MKLPKKHFRHSLLLFFNRKKSAAEGYRLLMETYGNLMLLPVLKWIFVQKSLRM</sequence>
<dbReference type="Proteomes" id="UP000053097">
    <property type="component" value="Unassembled WGS sequence"/>
</dbReference>
<proteinExistence type="predicted"/>
<name>A0A026W6L0_OOCBI</name>
<dbReference type="Gene3D" id="1.10.10.1450">
    <property type="match status" value="1"/>
</dbReference>
<dbReference type="AlphaFoldDB" id="A0A026W6L0"/>
<accession>A0A026W6L0</accession>
<evidence type="ECO:0000313" key="3">
    <source>
        <dbReference type="Proteomes" id="UP000053097"/>
    </source>
</evidence>
<reference evidence="2 3" key="1">
    <citation type="journal article" date="2014" name="Curr. Biol.">
        <title>The genome of the clonal raider ant Cerapachys biroi.</title>
        <authorList>
            <person name="Oxley P.R."/>
            <person name="Ji L."/>
            <person name="Fetter-Pruneda I."/>
            <person name="McKenzie S.K."/>
            <person name="Li C."/>
            <person name="Hu H."/>
            <person name="Zhang G."/>
            <person name="Kronauer D.J."/>
        </authorList>
    </citation>
    <scope>NUCLEOTIDE SEQUENCE [LARGE SCALE GENOMIC DNA]</scope>
</reference>
<dbReference type="EMBL" id="KK107372">
    <property type="protein sequence ID" value="EZA51752.1"/>
    <property type="molecule type" value="Genomic_DNA"/>
</dbReference>
<protein>
    <recommendedName>
        <fullName evidence="1">Mos1 transposase HTH domain-containing protein</fullName>
    </recommendedName>
</protein>